<organism evidence="3 4">
    <name type="scientific">Coprinopsis marcescibilis</name>
    <name type="common">Agaric fungus</name>
    <name type="synonym">Psathyrella marcescibilis</name>
    <dbReference type="NCBI Taxonomy" id="230819"/>
    <lineage>
        <taxon>Eukaryota</taxon>
        <taxon>Fungi</taxon>
        <taxon>Dikarya</taxon>
        <taxon>Basidiomycota</taxon>
        <taxon>Agaricomycotina</taxon>
        <taxon>Agaricomycetes</taxon>
        <taxon>Agaricomycetidae</taxon>
        <taxon>Agaricales</taxon>
        <taxon>Agaricineae</taxon>
        <taxon>Psathyrellaceae</taxon>
        <taxon>Coprinopsis</taxon>
    </lineage>
</organism>
<keyword evidence="4" id="KW-1185">Reference proteome</keyword>
<reference evidence="3 4" key="1">
    <citation type="journal article" date="2019" name="Nat. Ecol. Evol.">
        <title>Megaphylogeny resolves global patterns of mushroom evolution.</title>
        <authorList>
            <person name="Varga T."/>
            <person name="Krizsan K."/>
            <person name="Foldi C."/>
            <person name="Dima B."/>
            <person name="Sanchez-Garcia M."/>
            <person name="Sanchez-Ramirez S."/>
            <person name="Szollosi G.J."/>
            <person name="Szarkandi J.G."/>
            <person name="Papp V."/>
            <person name="Albert L."/>
            <person name="Andreopoulos W."/>
            <person name="Angelini C."/>
            <person name="Antonin V."/>
            <person name="Barry K.W."/>
            <person name="Bougher N.L."/>
            <person name="Buchanan P."/>
            <person name="Buyck B."/>
            <person name="Bense V."/>
            <person name="Catcheside P."/>
            <person name="Chovatia M."/>
            <person name="Cooper J."/>
            <person name="Damon W."/>
            <person name="Desjardin D."/>
            <person name="Finy P."/>
            <person name="Geml J."/>
            <person name="Haridas S."/>
            <person name="Hughes K."/>
            <person name="Justo A."/>
            <person name="Karasinski D."/>
            <person name="Kautmanova I."/>
            <person name="Kiss B."/>
            <person name="Kocsube S."/>
            <person name="Kotiranta H."/>
            <person name="LaButti K.M."/>
            <person name="Lechner B.E."/>
            <person name="Liimatainen K."/>
            <person name="Lipzen A."/>
            <person name="Lukacs Z."/>
            <person name="Mihaltcheva S."/>
            <person name="Morgado L.N."/>
            <person name="Niskanen T."/>
            <person name="Noordeloos M.E."/>
            <person name="Ohm R.A."/>
            <person name="Ortiz-Santana B."/>
            <person name="Ovrebo C."/>
            <person name="Racz N."/>
            <person name="Riley R."/>
            <person name="Savchenko A."/>
            <person name="Shiryaev A."/>
            <person name="Soop K."/>
            <person name="Spirin V."/>
            <person name="Szebenyi C."/>
            <person name="Tomsovsky M."/>
            <person name="Tulloss R.E."/>
            <person name="Uehling J."/>
            <person name="Grigoriev I.V."/>
            <person name="Vagvolgyi C."/>
            <person name="Papp T."/>
            <person name="Martin F.M."/>
            <person name="Miettinen O."/>
            <person name="Hibbett D.S."/>
            <person name="Nagy L.G."/>
        </authorList>
    </citation>
    <scope>NUCLEOTIDE SEQUENCE [LARGE SCALE GENOMIC DNA]</scope>
    <source>
        <strain evidence="3 4">CBS 121175</strain>
    </source>
</reference>
<dbReference type="Pfam" id="PF14273">
    <property type="entry name" value="DUF4360"/>
    <property type="match status" value="1"/>
</dbReference>
<evidence type="ECO:0000313" key="3">
    <source>
        <dbReference type="EMBL" id="TFK28358.1"/>
    </source>
</evidence>
<dbReference type="OrthoDB" id="152248at2759"/>
<keyword evidence="2" id="KW-0732">Signal</keyword>
<feature type="compositionally biased region" description="Polar residues" evidence="1">
    <location>
        <begin position="249"/>
        <end position="289"/>
    </location>
</feature>
<dbReference type="PANTHER" id="PTHR38847:SF1">
    <property type="entry name" value="PSEUDOURIDINE SYNTHASE RSUA_RLUA-LIKE DOMAIN-CONTAINING PROTEIN"/>
    <property type="match status" value="1"/>
</dbReference>
<feature type="compositionally biased region" description="Polar residues" evidence="1">
    <location>
        <begin position="353"/>
        <end position="366"/>
    </location>
</feature>
<name>A0A5C3L6K4_COPMA</name>
<dbReference type="EMBL" id="ML210156">
    <property type="protein sequence ID" value="TFK28358.1"/>
    <property type="molecule type" value="Genomic_DNA"/>
</dbReference>
<dbReference type="Proteomes" id="UP000307440">
    <property type="component" value="Unassembled WGS sequence"/>
</dbReference>
<dbReference type="AlphaFoldDB" id="A0A5C3L6K4"/>
<feature type="region of interest" description="Disordered" evidence="1">
    <location>
        <begin position="237"/>
        <end position="385"/>
    </location>
</feature>
<evidence type="ECO:0000256" key="1">
    <source>
        <dbReference type="SAM" id="MobiDB-lite"/>
    </source>
</evidence>
<dbReference type="STRING" id="230819.A0A5C3L6K4"/>
<sequence>MFSPILAVLPFVMLAMAVPRPQAIQRSVEVDSSVIPSSPPPGFNITSFGLIGTGCTPGSTYYTINPEKGVLDAHFGEFAAEVGPGIPISQNRKNCRLTFGIKVPRGFAFGVESLDTRGAYHLDKSVTATRQALYYFQGQVAQATSRTTFTGPVYEEDYDFSDNFDLVSTVVSPCGADTVLNIQIEVRASNSANTKGRGYIETYTASTFKLKWQICGPQDAPPQISTDITRSLETLTQSSVSRTLEYPTSEVTRTVDVTTSPDSTRTLSDTTASDITRTIDNPEPSASTRTPDEPTPSISSTEGPSSSLVTVEEPTSTVEGEPTSSVDVSTILEEPTTSSDVSRTPEIPAPSDATRSLESATPSPEVSRTLEVPEPSGRIPFPGNH</sequence>
<feature type="compositionally biased region" description="Low complexity" evidence="1">
    <location>
        <begin position="295"/>
        <end position="307"/>
    </location>
</feature>
<proteinExistence type="predicted"/>
<dbReference type="InterPro" id="IPR025649">
    <property type="entry name" value="DUF4360"/>
</dbReference>
<protein>
    <recommendedName>
        <fullName evidence="5">DUF4360 domain-containing protein</fullName>
    </recommendedName>
</protein>
<evidence type="ECO:0000313" key="4">
    <source>
        <dbReference type="Proteomes" id="UP000307440"/>
    </source>
</evidence>
<feature type="chain" id="PRO_5022836705" description="DUF4360 domain-containing protein" evidence="2">
    <location>
        <begin position="18"/>
        <end position="385"/>
    </location>
</feature>
<accession>A0A5C3L6K4</accession>
<dbReference type="PANTHER" id="PTHR38847">
    <property type="match status" value="1"/>
</dbReference>
<feature type="compositionally biased region" description="Polar residues" evidence="1">
    <location>
        <begin position="313"/>
        <end position="328"/>
    </location>
</feature>
<evidence type="ECO:0000256" key="2">
    <source>
        <dbReference type="SAM" id="SignalP"/>
    </source>
</evidence>
<feature type="signal peptide" evidence="2">
    <location>
        <begin position="1"/>
        <end position="17"/>
    </location>
</feature>
<evidence type="ECO:0008006" key="5">
    <source>
        <dbReference type="Google" id="ProtNLM"/>
    </source>
</evidence>
<gene>
    <name evidence="3" type="ORF">FA15DRAFT_58793</name>
</gene>